<dbReference type="EMBL" id="CP053712">
    <property type="protein sequence ID" value="QKE93829.1"/>
    <property type="molecule type" value="Genomic_DNA"/>
</dbReference>
<keyword evidence="2" id="KW-0614">Plasmid</keyword>
<dbReference type="Proteomes" id="UP000500767">
    <property type="component" value="Plasmid unnamed5"/>
</dbReference>
<gene>
    <name evidence="2" type="ORF">HN018_27170</name>
</gene>
<organism evidence="2 3">
    <name type="scientific">Lichenicola cladoniae</name>
    <dbReference type="NCBI Taxonomy" id="1484109"/>
    <lineage>
        <taxon>Bacteria</taxon>
        <taxon>Pseudomonadati</taxon>
        <taxon>Pseudomonadota</taxon>
        <taxon>Alphaproteobacteria</taxon>
        <taxon>Acetobacterales</taxon>
        <taxon>Acetobacteraceae</taxon>
        <taxon>Lichenicola</taxon>
    </lineage>
</organism>
<name>A0A6M8HZ69_9PROT</name>
<proteinExistence type="predicted"/>
<keyword evidence="3" id="KW-1185">Reference proteome</keyword>
<sequence>MNGVDTDTGKTARPHAHFDAPHEVVVDPELSKEQKIEALDSLEQDARQLAIASSEGMSGGEATGLQEVRHARDVLEMPPLSIAYEVVLQDLHLRLTDIGQDEMKTVLRQTIAALKAISTTGQSST</sequence>
<dbReference type="RefSeq" id="WP_171837321.1">
    <property type="nucleotide sequence ID" value="NZ_CP053712.1"/>
</dbReference>
<feature type="region of interest" description="Disordered" evidence="1">
    <location>
        <begin position="1"/>
        <end position="21"/>
    </location>
</feature>
<accession>A0A6M8HZ69</accession>
<evidence type="ECO:0000256" key="1">
    <source>
        <dbReference type="SAM" id="MobiDB-lite"/>
    </source>
</evidence>
<evidence type="ECO:0000313" key="2">
    <source>
        <dbReference type="EMBL" id="QKE93829.1"/>
    </source>
</evidence>
<dbReference type="KEGG" id="lck:HN018_27170"/>
<dbReference type="AlphaFoldDB" id="A0A6M8HZ69"/>
<evidence type="ECO:0000313" key="3">
    <source>
        <dbReference type="Proteomes" id="UP000500767"/>
    </source>
</evidence>
<protein>
    <submittedName>
        <fullName evidence="2">Uncharacterized protein</fullName>
    </submittedName>
</protein>
<geneLocation type="plasmid" evidence="2 3">
    <name>unnamed5</name>
</geneLocation>
<reference evidence="2 3" key="1">
    <citation type="journal article" date="2014" name="World J. Microbiol. Biotechnol.">
        <title>Biodiversity and physiological characteristics of Antarctic and Arctic lichens-associated bacteria.</title>
        <authorList>
            <person name="Lee Y.M."/>
            <person name="Kim E.H."/>
            <person name="Lee H.K."/>
            <person name="Hong S.G."/>
        </authorList>
    </citation>
    <scope>NUCLEOTIDE SEQUENCE [LARGE SCALE GENOMIC DNA]</scope>
    <source>
        <strain evidence="2 3">PAMC 26569</strain>
        <plasmid evidence="2">unnamed5</plasmid>
    </source>
</reference>